<dbReference type="Pfam" id="PF07690">
    <property type="entry name" value="MFS_1"/>
    <property type="match status" value="1"/>
</dbReference>
<comment type="subcellular location">
    <subcellularLocation>
        <location evidence="1">Cell membrane</location>
        <topology evidence="1">Multi-pass membrane protein</topology>
    </subcellularLocation>
</comment>
<gene>
    <name evidence="8" type="ORF">IW245_007003</name>
</gene>
<keyword evidence="9" id="KW-1185">Reference proteome</keyword>
<dbReference type="EMBL" id="JADOUF010000001">
    <property type="protein sequence ID" value="MBG6140809.1"/>
    <property type="molecule type" value="Genomic_DNA"/>
</dbReference>
<dbReference type="GO" id="GO:0022857">
    <property type="term" value="F:transmembrane transporter activity"/>
    <property type="evidence" value="ECO:0007669"/>
    <property type="project" value="InterPro"/>
</dbReference>
<feature type="transmembrane region" description="Helical" evidence="7">
    <location>
        <begin position="221"/>
        <end position="245"/>
    </location>
</feature>
<evidence type="ECO:0000313" key="8">
    <source>
        <dbReference type="EMBL" id="MBG6140809.1"/>
    </source>
</evidence>
<feature type="transmembrane region" description="Helical" evidence="7">
    <location>
        <begin position="79"/>
        <end position="97"/>
    </location>
</feature>
<dbReference type="SUPFAM" id="SSF103473">
    <property type="entry name" value="MFS general substrate transporter"/>
    <property type="match status" value="1"/>
</dbReference>
<dbReference type="GO" id="GO:0005886">
    <property type="term" value="C:plasma membrane"/>
    <property type="evidence" value="ECO:0007669"/>
    <property type="project" value="UniProtKB-SubCell"/>
</dbReference>
<keyword evidence="2" id="KW-0813">Transport</keyword>
<feature type="transmembrane region" description="Helical" evidence="7">
    <location>
        <begin position="374"/>
        <end position="395"/>
    </location>
</feature>
<keyword evidence="5 7" id="KW-1133">Transmembrane helix</keyword>
<evidence type="ECO:0000256" key="7">
    <source>
        <dbReference type="SAM" id="Phobius"/>
    </source>
</evidence>
<dbReference type="InterPro" id="IPR036259">
    <property type="entry name" value="MFS_trans_sf"/>
</dbReference>
<comment type="caution">
    <text evidence="8">The sequence shown here is derived from an EMBL/GenBank/DDBJ whole genome shotgun (WGS) entry which is preliminary data.</text>
</comment>
<dbReference type="PANTHER" id="PTHR43266:SF2">
    <property type="entry name" value="MAJOR FACILITATOR SUPERFAMILY (MFS) PROFILE DOMAIN-CONTAINING PROTEIN"/>
    <property type="match status" value="1"/>
</dbReference>
<dbReference type="Proteomes" id="UP000622552">
    <property type="component" value="Unassembled WGS sequence"/>
</dbReference>
<evidence type="ECO:0000256" key="2">
    <source>
        <dbReference type="ARBA" id="ARBA00022448"/>
    </source>
</evidence>
<organism evidence="8 9">
    <name type="scientific">Longispora fulva</name>
    <dbReference type="NCBI Taxonomy" id="619741"/>
    <lineage>
        <taxon>Bacteria</taxon>
        <taxon>Bacillati</taxon>
        <taxon>Actinomycetota</taxon>
        <taxon>Actinomycetes</taxon>
        <taxon>Micromonosporales</taxon>
        <taxon>Micromonosporaceae</taxon>
        <taxon>Longispora</taxon>
    </lineage>
</organism>
<evidence type="ECO:0000256" key="1">
    <source>
        <dbReference type="ARBA" id="ARBA00004651"/>
    </source>
</evidence>
<proteinExistence type="predicted"/>
<evidence type="ECO:0000256" key="5">
    <source>
        <dbReference type="ARBA" id="ARBA00022989"/>
    </source>
</evidence>
<feature type="transmembrane region" description="Helical" evidence="7">
    <location>
        <begin position="251"/>
        <end position="272"/>
    </location>
</feature>
<sequence length="407" mass="42630">MSGPLMLLTRNADFRRMLGAELIMFGGDWFVMVPLLVLLQQLTGSGVWGGLMLAVDTGCMALLLPYTGTLADRLDRKKIVLWANAVSILAVLLLLLVRSPGMAWLALVAMGSIAVAKAFYSPAAQAALPNLLAPEDLPAASVLTGSSWGTMAVLGASLGGMSSAAFGPYWSFVGGALCLAMAITLQLRVRQPFQAARSTVAVSAWSALRESMGYLRVKPRVRALITVKCAVGVGNGVLAVFPVLAATVFHVGPLGVGALFAARGLGALFGPLLLRGVVLRRQSWLLPGLAVSMATYGVAYLMVGLTPWFWLALVLVAVAHMAGGGNWAMSSLALQLEVPDKLRGRVFSADVMIAFLAVSLSQGTAGVLSDHVPARVIVAVGGALTLAYSICWYLATARLRRAQPATA</sequence>
<evidence type="ECO:0000256" key="6">
    <source>
        <dbReference type="ARBA" id="ARBA00023136"/>
    </source>
</evidence>
<dbReference type="InterPro" id="IPR011701">
    <property type="entry name" value="MFS"/>
</dbReference>
<feature type="transmembrane region" description="Helical" evidence="7">
    <location>
        <begin position="45"/>
        <end position="67"/>
    </location>
</feature>
<feature type="transmembrane region" description="Helical" evidence="7">
    <location>
        <begin position="309"/>
        <end position="334"/>
    </location>
</feature>
<dbReference type="PANTHER" id="PTHR43266">
    <property type="entry name" value="MACROLIDE-EFFLUX PROTEIN"/>
    <property type="match status" value="1"/>
</dbReference>
<protein>
    <submittedName>
        <fullName evidence="8">MFS family permease</fullName>
    </submittedName>
</protein>
<feature type="transmembrane region" description="Helical" evidence="7">
    <location>
        <begin position="346"/>
        <end position="368"/>
    </location>
</feature>
<evidence type="ECO:0000256" key="3">
    <source>
        <dbReference type="ARBA" id="ARBA00022475"/>
    </source>
</evidence>
<dbReference type="Gene3D" id="1.20.1250.20">
    <property type="entry name" value="MFS general substrate transporter like domains"/>
    <property type="match status" value="1"/>
</dbReference>
<feature type="transmembrane region" description="Helical" evidence="7">
    <location>
        <begin position="284"/>
        <end position="303"/>
    </location>
</feature>
<feature type="transmembrane region" description="Helical" evidence="7">
    <location>
        <begin position="103"/>
        <end position="120"/>
    </location>
</feature>
<evidence type="ECO:0000256" key="4">
    <source>
        <dbReference type="ARBA" id="ARBA00022692"/>
    </source>
</evidence>
<keyword evidence="3" id="KW-1003">Cell membrane</keyword>
<dbReference type="CDD" id="cd06173">
    <property type="entry name" value="MFS_MefA_like"/>
    <property type="match status" value="1"/>
</dbReference>
<feature type="transmembrane region" description="Helical" evidence="7">
    <location>
        <begin position="167"/>
        <end position="187"/>
    </location>
</feature>
<accession>A0A8J7KMR6</accession>
<keyword evidence="4 7" id="KW-0812">Transmembrane</keyword>
<keyword evidence="6 7" id="KW-0472">Membrane</keyword>
<reference evidence="8" key="1">
    <citation type="submission" date="2020-11" db="EMBL/GenBank/DDBJ databases">
        <title>Sequencing the genomes of 1000 actinobacteria strains.</title>
        <authorList>
            <person name="Klenk H.-P."/>
        </authorList>
    </citation>
    <scope>NUCLEOTIDE SEQUENCE</scope>
    <source>
        <strain evidence="8">DSM 45356</strain>
    </source>
</reference>
<name>A0A8J7KMR6_9ACTN</name>
<feature type="transmembrane region" description="Helical" evidence="7">
    <location>
        <begin position="20"/>
        <end position="39"/>
    </location>
</feature>
<evidence type="ECO:0000313" key="9">
    <source>
        <dbReference type="Proteomes" id="UP000622552"/>
    </source>
</evidence>
<dbReference type="AlphaFoldDB" id="A0A8J7KMR6"/>
<dbReference type="RefSeq" id="WP_197007314.1">
    <property type="nucleotide sequence ID" value="NZ_BONS01000019.1"/>
</dbReference>